<organism evidence="7">
    <name type="scientific">hydrothermal vent metagenome</name>
    <dbReference type="NCBI Taxonomy" id="652676"/>
    <lineage>
        <taxon>unclassified sequences</taxon>
        <taxon>metagenomes</taxon>
        <taxon>ecological metagenomes</taxon>
    </lineage>
</organism>
<dbReference type="GO" id="GO:0070478">
    <property type="term" value="P:nuclear-transcribed mRNA catabolic process, 3'-5' exonucleolytic nonsense-mediated decay"/>
    <property type="evidence" value="ECO:0007669"/>
    <property type="project" value="TreeGrafter"/>
</dbReference>
<dbReference type="InterPro" id="IPR014001">
    <property type="entry name" value="Helicase_ATP-bd"/>
</dbReference>
<dbReference type="GO" id="GO:0055087">
    <property type="term" value="C:Ski complex"/>
    <property type="evidence" value="ECO:0007669"/>
    <property type="project" value="TreeGrafter"/>
</dbReference>
<keyword evidence="2" id="KW-0378">Hydrolase</keyword>
<dbReference type="PROSITE" id="PS51192">
    <property type="entry name" value="HELICASE_ATP_BIND_1"/>
    <property type="match status" value="1"/>
</dbReference>
<dbReference type="InterPro" id="IPR001650">
    <property type="entry name" value="Helicase_C-like"/>
</dbReference>
<dbReference type="Pfam" id="PF00270">
    <property type="entry name" value="DEAD"/>
    <property type="match status" value="1"/>
</dbReference>
<dbReference type="InterPro" id="IPR011545">
    <property type="entry name" value="DEAD/DEAH_box_helicase_dom"/>
</dbReference>
<dbReference type="Pfam" id="PF00271">
    <property type="entry name" value="Helicase_C"/>
    <property type="match status" value="1"/>
</dbReference>
<evidence type="ECO:0000256" key="2">
    <source>
        <dbReference type="ARBA" id="ARBA00022801"/>
    </source>
</evidence>
<dbReference type="SMART" id="SM00490">
    <property type="entry name" value="HELICc"/>
    <property type="match status" value="1"/>
</dbReference>
<dbReference type="GO" id="GO:0004386">
    <property type="term" value="F:helicase activity"/>
    <property type="evidence" value="ECO:0007669"/>
    <property type="project" value="UniProtKB-KW"/>
</dbReference>
<gene>
    <name evidence="7" type="ORF">MNBD_UNCLBAC01-1077</name>
</gene>
<feature type="domain" description="Helicase C-terminal" evidence="6">
    <location>
        <begin position="227"/>
        <end position="427"/>
    </location>
</feature>
<protein>
    <submittedName>
        <fullName evidence="7">FIG005666: putative helicase</fullName>
    </submittedName>
</protein>
<evidence type="ECO:0000256" key="4">
    <source>
        <dbReference type="ARBA" id="ARBA00022840"/>
    </source>
</evidence>
<dbReference type="PROSITE" id="PS51194">
    <property type="entry name" value="HELICASE_CTER"/>
    <property type="match status" value="1"/>
</dbReference>
<proteinExistence type="predicted"/>
<evidence type="ECO:0000256" key="3">
    <source>
        <dbReference type="ARBA" id="ARBA00022806"/>
    </source>
</evidence>
<dbReference type="PANTHER" id="PTHR12131:SF1">
    <property type="entry name" value="ATP-DEPENDENT RNA HELICASE SUPV3L1, MITOCHONDRIAL-RELATED"/>
    <property type="match status" value="1"/>
</dbReference>
<dbReference type="InterPro" id="IPR050699">
    <property type="entry name" value="RNA-DNA_Helicase"/>
</dbReference>
<reference evidence="7" key="1">
    <citation type="submission" date="2018-06" db="EMBL/GenBank/DDBJ databases">
        <authorList>
            <person name="Zhirakovskaya E."/>
        </authorList>
    </citation>
    <scope>NUCLEOTIDE SEQUENCE</scope>
</reference>
<dbReference type="InterPro" id="IPR027417">
    <property type="entry name" value="P-loop_NTPase"/>
</dbReference>
<dbReference type="CDD" id="cd18795">
    <property type="entry name" value="SF2_C_Ski2"/>
    <property type="match status" value="1"/>
</dbReference>
<feature type="domain" description="Helicase ATP-binding" evidence="5">
    <location>
        <begin position="13"/>
        <end position="170"/>
    </location>
</feature>
<dbReference type="GO" id="GO:0005524">
    <property type="term" value="F:ATP binding"/>
    <property type="evidence" value="ECO:0007669"/>
    <property type="project" value="UniProtKB-KW"/>
</dbReference>
<keyword evidence="4" id="KW-0067">ATP-binding</keyword>
<dbReference type="AlphaFoldDB" id="A0A3B1E4E9"/>
<dbReference type="PANTHER" id="PTHR12131">
    <property type="entry name" value="ATP-DEPENDENT RNA AND DNA HELICASE"/>
    <property type="match status" value="1"/>
</dbReference>
<sequence>MPMIYDTFQKKAFKHISNGDSVIVAAPTGAGKTVIAEHVIENCLKKGEKVIYTSPIKALSNQKYRDFKDDYGEHIGILTGDVTINAYASTLIMTTEIFRNKILEEGSDLMDYSWVIFDEIHYLDDYERGTVWEESLIFLPKHMNVLGLSATIPNIDDIVKWLRAIHKRPIKIVKEDKRPVPLHINFQCQGKIYDDFDQVVEEGFHSPEAIHYKGRRIPKKVQLKPNNPISLIKTLAEEDKLPCVYFVFSRRRTEYLAEEMQVFDFLNSEEKEKVRAMYQELCERFDLKKDSGASKLQFFIERGIAYHHAGMLPTLKEVVERLFTSRMIKVIFTTETFALGINMPARSVVLDELSKYYGHGFSLLKTRDFYQMAGRAGRRSIDKEGFVYCRVNPHYTTPAELKKVVYGQTERVLSQFNASYATILNLYAKHAEKLYDIYPSSLHYFQEHKFARRLAVESLRAKVGLLKNFGYIHKKKLTEKGIFGGHVYGYELILTELHTCGLLDQLTAPELGLLTLAVIFEPRKGTRRPILSKSLKQLEHFTRDIVFAIHHKEKRFKIAPLTKRPAFHLSNSMEAWLRGEDFENIVELTSADEGEIVRYFRMTIQVLRDVRSAKVSDQLKNKINQLLDIINRDVIDSEKQLRS</sequence>
<dbReference type="Gene3D" id="3.40.50.300">
    <property type="entry name" value="P-loop containing nucleotide triphosphate hydrolases"/>
    <property type="match status" value="2"/>
</dbReference>
<evidence type="ECO:0000259" key="5">
    <source>
        <dbReference type="PROSITE" id="PS51192"/>
    </source>
</evidence>
<accession>A0A3B1E4E9</accession>
<dbReference type="Gene3D" id="1.10.3380.30">
    <property type="match status" value="1"/>
</dbReference>
<evidence type="ECO:0000256" key="1">
    <source>
        <dbReference type="ARBA" id="ARBA00022741"/>
    </source>
</evidence>
<evidence type="ECO:0000313" key="7">
    <source>
        <dbReference type="EMBL" id="VAX37437.1"/>
    </source>
</evidence>
<dbReference type="EMBL" id="UOGJ01000128">
    <property type="protein sequence ID" value="VAX37437.1"/>
    <property type="molecule type" value="Genomic_DNA"/>
</dbReference>
<dbReference type="GO" id="GO:0003676">
    <property type="term" value="F:nucleic acid binding"/>
    <property type="evidence" value="ECO:0007669"/>
    <property type="project" value="InterPro"/>
</dbReference>
<dbReference type="Pfam" id="PF08148">
    <property type="entry name" value="DSHCT"/>
    <property type="match status" value="1"/>
</dbReference>
<dbReference type="SMART" id="SM00487">
    <property type="entry name" value="DEXDc"/>
    <property type="match status" value="1"/>
</dbReference>
<evidence type="ECO:0000259" key="6">
    <source>
        <dbReference type="PROSITE" id="PS51194"/>
    </source>
</evidence>
<dbReference type="SUPFAM" id="SSF52540">
    <property type="entry name" value="P-loop containing nucleoside triphosphate hydrolases"/>
    <property type="match status" value="1"/>
</dbReference>
<name>A0A3B1E4E9_9ZZZZ</name>
<dbReference type="SMART" id="SM01142">
    <property type="entry name" value="DSHCT"/>
    <property type="match status" value="1"/>
</dbReference>
<keyword evidence="3 7" id="KW-0347">Helicase</keyword>
<dbReference type="GO" id="GO:0016787">
    <property type="term" value="F:hydrolase activity"/>
    <property type="evidence" value="ECO:0007669"/>
    <property type="project" value="UniProtKB-KW"/>
</dbReference>
<dbReference type="InterPro" id="IPR012961">
    <property type="entry name" value="Ski2/MTR4_C"/>
</dbReference>
<keyword evidence="1" id="KW-0547">Nucleotide-binding</keyword>